<keyword evidence="1" id="KW-1133">Transmembrane helix</keyword>
<sequence length="349" mass="40713">MRKVTDYTKFEVFENNVSNEIYESIQADVSSAIKSLTPFQKKANLFLVISSLLFFVLFVISFVGFLNQNIWILGVVGSLFVANLFFLITCFFISNKNKKTINQKVADGQKILNYYKKAFEALGELEYLNQEELQKNYTYTFDMTASFLMANKPSSVPSDARIQSIKKTHFIGVYQKYPLFVTNCTYVWYRHVKNNRVKYEKNYTVMYLDTTTLKERSKTTFRFFSGGSSLFKKDNYSLTENPDFNKIFRPLAEDPVKFRMIATPLYMENALKRIKDKNGFLYNIDKFLVTPNSCLIFVNSNAGVLELNYATPFIYNEQKIVKKIYSDIIYDCYAIYYPLSLITMSSYLD</sequence>
<evidence type="ECO:0000313" key="3">
    <source>
        <dbReference type="Proteomes" id="UP001344817"/>
    </source>
</evidence>
<protein>
    <recommendedName>
        <fullName evidence="4">DUF3137 domain-containing protein</fullName>
    </recommendedName>
</protein>
<proteinExistence type="predicted"/>
<reference evidence="2" key="1">
    <citation type="submission" date="2024-01" db="EMBL/GenBank/DDBJ databases">
        <title>Genome sequence of Mycoplasma ciconiae type strain DSM 25251.</title>
        <authorList>
            <person name="Spergser J."/>
        </authorList>
    </citation>
    <scope>NUCLEOTIDE SEQUENCE [LARGE SCALE GENOMIC DNA]</scope>
    <source>
        <strain evidence="2">DSM 25251</strain>
    </source>
</reference>
<accession>A0ABU7MMJ8</accession>
<evidence type="ECO:0000313" key="2">
    <source>
        <dbReference type="EMBL" id="MEE3928408.1"/>
    </source>
</evidence>
<dbReference type="Proteomes" id="UP001344817">
    <property type="component" value="Unassembled WGS sequence"/>
</dbReference>
<organism evidence="2 3">
    <name type="scientific">Mycoplasmopsis ciconiae</name>
    <dbReference type="NCBI Taxonomy" id="561067"/>
    <lineage>
        <taxon>Bacteria</taxon>
        <taxon>Bacillati</taxon>
        <taxon>Mycoplasmatota</taxon>
        <taxon>Mycoplasmoidales</taxon>
        <taxon>Metamycoplasmataceae</taxon>
        <taxon>Mycoplasmopsis</taxon>
    </lineage>
</organism>
<keyword evidence="3" id="KW-1185">Reference proteome</keyword>
<gene>
    <name evidence="2" type="ORF">V2E24_02340</name>
</gene>
<keyword evidence="1" id="KW-0812">Transmembrane</keyword>
<dbReference type="EMBL" id="JAZDWZ010000006">
    <property type="protein sequence ID" value="MEE3928408.1"/>
    <property type="molecule type" value="Genomic_DNA"/>
</dbReference>
<feature type="transmembrane region" description="Helical" evidence="1">
    <location>
        <begin position="43"/>
        <end position="64"/>
    </location>
</feature>
<name>A0ABU7MMJ8_9BACT</name>
<keyword evidence="1" id="KW-0472">Membrane</keyword>
<feature type="transmembrane region" description="Helical" evidence="1">
    <location>
        <begin position="70"/>
        <end position="94"/>
    </location>
</feature>
<evidence type="ECO:0008006" key="4">
    <source>
        <dbReference type="Google" id="ProtNLM"/>
    </source>
</evidence>
<comment type="caution">
    <text evidence="2">The sequence shown here is derived from an EMBL/GenBank/DDBJ whole genome shotgun (WGS) entry which is preliminary data.</text>
</comment>
<evidence type="ECO:0000256" key="1">
    <source>
        <dbReference type="SAM" id="Phobius"/>
    </source>
</evidence>
<dbReference type="RefSeq" id="WP_330500820.1">
    <property type="nucleotide sequence ID" value="NZ_JAZDWZ010000006.1"/>
</dbReference>